<dbReference type="AlphaFoldDB" id="A0AAD7HMZ2"/>
<dbReference type="Proteomes" id="UP001215598">
    <property type="component" value="Unassembled WGS sequence"/>
</dbReference>
<proteinExistence type="predicted"/>
<name>A0AAD7HMZ2_9AGAR</name>
<comment type="caution">
    <text evidence="2">The sequence shown here is derived from an EMBL/GenBank/DDBJ whole genome shotgun (WGS) entry which is preliminary data.</text>
</comment>
<sequence>MIQNIYAFKIRLMHAMLAWLDTLSADVTAQVVFGVELGSSDEEIVAMRLTQALILSMRNKLIELKVWFEITDRWAAYVKDLEERHSKSHFCTYRRSPTLPVHFRPQPFWRHLVRNGYHMGSIVVPSKWISSVFLPKQRSVENFSVLRLWSHTWSNSTTISDLNSRPLCLARLSPI</sequence>
<keyword evidence="1" id="KW-0732">Signal</keyword>
<evidence type="ECO:0000256" key="1">
    <source>
        <dbReference type="SAM" id="SignalP"/>
    </source>
</evidence>
<dbReference type="EMBL" id="JARKIB010000204">
    <property type="protein sequence ID" value="KAJ7724267.1"/>
    <property type="molecule type" value="Genomic_DNA"/>
</dbReference>
<organism evidence="2 3">
    <name type="scientific">Mycena metata</name>
    <dbReference type="NCBI Taxonomy" id="1033252"/>
    <lineage>
        <taxon>Eukaryota</taxon>
        <taxon>Fungi</taxon>
        <taxon>Dikarya</taxon>
        <taxon>Basidiomycota</taxon>
        <taxon>Agaricomycotina</taxon>
        <taxon>Agaricomycetes</taxon>
        <taxon>Agaricomycetidae</taxon>
        <taxon>Agaricales</taxon>
        <taxon>Marasmiineae</taxon>
        <taxon>Mycenaceae</taxon>
        <taxon>Mycena</taxon>
    </lineage>
</organism>
<accession>A0AAD7HMZ2</accession>
<feature type="signal peptide" evidence="1">
    <location>
        <begin position="1"/>
        <end position="29"/>
    </location>
</feature>
<evidence type="ECO:0000313" key="3">
    <source>
        <dbReference type="Proteomes" id="UP001215598"/>
    </source>
</evidence>
<keyword evidence="3" id="KW-1185">Reference proteome</keyword>
<feature type="chain" id="PRO_5041903399" evidence="1">
    <location>
        <begin position="30"/>
        <end position="175"/>
    </location>
</feature>
<reference evidence="2" key="1">
    <citation type="submission" date="2023-03" db="EMBL/GenBank/DDBJ databases">
        <title>Massive genome expansion in bonnet fungi (Mycena s.s.) driven by repeated elements and novel gene families across ecological guilds.</title>
        <authorList>
            <consortium name="Lawrence Berkeley National Laboratory"/>
            <person name="Harder C.B."/>
            <person name="Miyauchi S."/>
            <person name="Viragh M."/>
            <person name="Kuo A."/>
            <person name="Thoen E."/>
            <person name="Andreopoulos B."/>
            <person name="Lu D."/>
            <person name="Skrede I."/>
            <person name="Drula E."/>
            <person name="Henrissat B."/>
            <person name="Morin E."/>
            <person name="Kohler A."/>
            <person name="Barry K."/>
            <person name="LaButti K."/>
            <person name="Morin E."/>
            <person name="Salamov A."/>
            <person name="Lipzen A."/>
            <person name="Mereny Z."/>
            <person name="Hegedus B."/>
            <person name="Baldrian P."/>
            <person name="Stursova M."/>
            <person name="Weitz H."/>
            <person name="Taylor A."/>
            <person name="Grigoriev I.V."/>
            <person name="Nagy L.G."/>
            <person name="Martin F."/>
            <person name="Kauserud H."/>
        </authorList>
    </citation>
    <scope>NUCLEOTIDE SEQUENCE</scope>
    <source>
        <strain evidence="2">CBHHK182m</strain>
    </source>
</reference>
<gene>
    <name evidence="2" type="ORF">B0H16DRAFT_327437</name>
</gene>
<evidence type="ECO:0000313" key="2">
    <source>
        <dbReference type="EMBL" id="KAJ7724267.1"/>
    </source>
</evidence>
<protein>
    <submittedName>
        <fullName evidence="2">Uncharacterized protein</fullName>
    </submittedName>
</protein>